<dbReference type="Proteomes" id="UP000790787">
    <property type="component" value="Chromosome 7"/>
</dbReference>
<protein>
    <submittedName>
        <fullName evidence="2">Uncharacterized protein LOC142162073</fullName>
    </submittedName>
</protein>
<proteinExistence type="predicted"/>
<sequence>MRALTVEDIAHLAMKFVRLEPPVFTGIDPTADPQDFLEEVEKATTLLEVKDYRVVQLVAYQLKDIADLWFKRVEKSRLEDASPIIWAEFKKIFIKKWLPPGVRAALVILFETLKQDTMIVLEYSIKFEKLSHYAPHLIPTKDEKIDRFARGLISGIRKDMASGRRNTTFTEFVYLAMDLKRIHQEERANREQNKKDRNFGTFSPVPSSGQNKRGSSGPPQSRMQTTFSSPPVAYSSEQGGQSRSVQSKHRTAQQGQSSVGSYQRQPSVTRGPRGPCYGCGLTGHIRKFCPNGQQGSRAHPTPSMATTSVSPPHLRGTHPRFYAMPTHPTTEASDVVITGILRVCALDAYTLMDPGSTFSYVTPYFALDFGIEPEQLFEPFSVPTPMGDPIIASHIYRGCVIIIKDQETIIDLIELEMIDFDVIMGMDWLYKCYALLDCRAKVVKFEFPNELIHEWKGNIVESAEVTSIQSVPVVNEFPDELPGIPPDRIIDFGIDVVPDTQPISIPPYQMAPAELRELKEQLKDLLDKGFIKPSKAAKFQWSDACERSFQELKARLTMMPVLTLPTCLGDFVVYCDVSRVGLGCVLMQKGKVISHVSRQLKIHEKGYPTHDLELAAVLFALKIWRHYLYGKANVVADALSQKSGGTLAHLPISKELAACAIARSSLIEHVKAEQFEDPNLVNIRNSVKSKEILVFSLDEDGVLKMNGRLCMPDVDGLCNEIMDEAHSSRYSIHPGSTKCTKTCRRSIGGIG</sequence>
<organism evidence="1 2">
    <name type="scientific">Nicotiana tabacum</name>
    <name type="common">Common tobacco</name>
    <dbReference type="NCBI Taxonomy" id="4097"/>
    <lineage>
        <taxon>Eukaryota</taxon>
        <taxon>Viridiplantae</taxon>
        <taxon>Streptophyta</taxon>
        <taxon>Embryophyta</taxon>
        <taxon>Tracheophyta</taxon>
        <taxon>Spermatophyta</taxon>
        <taxon>Magnoliopsida</taxon>
        <taxon>eudicotyledons</taxon>
        <taxon>Gunneridae</taxon>
        <taxon>Pentapetalae</taxon>
        <taxon>asterids</taxon>
        <taxon>lamiids</taxon>
        <taxon>Solanales</taxon>
        <taxon>Solanaceae</taxon>
        <taxon>Nicotianoideae</taxon>
        <taxon>Nicotianeae</taxon>
        <taxon>Nicotiana</taxon>
    </lineage>
</organism>
<reference evidence="2" key="2">
    <citation type="submission" date="2025-08" db="UniProtKB">
        <authorList>
            <consortium name="RefSeq"/>
        </authorList>
    </citation>
    <scope>IDENTIFICATION</scope>
    <source>
        <tissue evidence="2">Leaf</tissue>
    </source>
</reference>
<accession>A0AC58RP19</accession>
<gene>
    <name evidence="2" type="primary">LOC142162073</name>
</gene>
<reference evidence="1" key="1">
    <citation type="journal article" date="2014" name="Nat. Commun.">
        <title>The tobacco genome sequence and its comparison with those of tomato and potato.</title>
        <authorList>
            <person name="Sierro N."/>
            <person name="Battey J.N."/>
            <person name="Ouadi S."/>
            <person name="Bakaher N."/>
            <person name="Bovet L."/>
            <person name="Willig A."/>
            <person name="Goepfert S."/>
            <person name="Peitsch M.C."/>
            <person name="Ivanov N.V."/>
        </authorList>
    </citation>
    <scope>NUCLEOTIDE SEQUENCE [LARGE SCALE GENOMIC DNA]</scope>
</reference>
<evidence type="ECO:0000313" key="1">
    <source>
        <dbReference type="Proteomes" id="UP000790787"/>
    </source>
</evidence>
<dbReference type="RefSeq" id="XP_075074479.1">
    <property type="nucleotide sequence ID" value="XM_075218378.1"/>
</dbReference>
<name>A0AC58RP19_TOBAC</name>
<evidence type="ECO:0000313" key="2">
    <source>
        <dbReference type="RefSeq" id="XP_075074479.1"/>
    </source>
</evidence>
<keyword evidence="1" id="KW-1185">Reference proteome</keyword>